<evidence type="ECO:0000313" key="5">
    <source>
        <dbReference type="EMBL" id="GHD30773.1"/>
    </source>
</evidence>
<name>A0A919CKD4_9GAMM</name>
<dbReference type="Gene3D" id="3.40.50.300">
    <property type="entry name" value="P-loop containing nucleotide triphosphate hydrolases"/>
    <property type="match status" value="1"/>
</dbReference>
<feature type="compositionally biased region" description="Polar residues" evidence="3">
    <location>
        <begin position="250"/>
        <end position="259"/>
    </location>
</feature>
<dbReference type="PANTHER" id="PTHR11783">
    <property type="entry name" value="SULFOTRANSFERASE SULT"/>
    <property type="match status" value="1"/>
</dbReference>
<dbReference type="InterPro" id="IPR000863">
    <property type="entry name" value="Sulfotransferase_dom"/>
</dbReference>
<comment type="similarity">
    <text evidence="1">Belongs to the sulfotransferase 1 family.</text>
</comment>
<sequence length="302" mass="34030">MTSAPSGRARTLEDFVRIMSEAANGPAHNYQPYSPLPGDVFITSWAKSGTTLLQQMFHQIRTAATGGDEDYDDISRVVPWEDTAQMIDLNMQAEQRAAPRGFKSHREYERLHAGMRYVVALRDPKETYVSFYRFFNGWQLERDALSLEEFMPLWLGGGPGGCDYFTHLLSWFSRRDEPDTFLTSYNRVAKERASAIEALAAFVEVPLSDSEISLVLERTSREYMYANKDKFDDAMVARVLEERSGVPPGSDSSKVQAVGSQAEDLPQSVAEEIDTMWQERVLPTTGFPDFSALAHELCSAPR</sequence>
<reference evidence="5" key="1">
    <citation type="journal article" date="2014" name="Int. J. Syst. Evol. Microbiol.">
        <title>Complete genome sequence of Corynebacterium casei LMG S-19264T (=DSM 44701T), isolated from a smear-ripened cheese.</title>
        <authorList>
            <consortium name="US DOE Joint Genome Institute (JGI-PGF)"/>
            <person name="Walter F."/>
            <person name="Albersmeier A."/>
            <person name="Kalinowski J."/>
            <person name="Ruckert C."/>
        </authorList>
    </citation>
    <scope>NUCLEOTIDE SEQUENCE</scope>
    <source>
        <strain evidence="5">KCTC 23430</strain>
    </source>
</reference>
<evidence type="ECO:0000256" key="3">
    <source>
        <dbReference type="SAM" id="MobiDB-lite"/>
    </source>
</evidence>
<reference evidence="5" key="2">
    <citation type="submission" date="2020-09" db="EMBL/GenBank/DDBJ databases">
        <authorList>
            <person name="Sun Q."/>
            <person name="Kim S."/>
        </authorList>
    </citation>
    <scope>NUCLEOTIDE SEQUENCE</scope>
    <source>
        <strain evidence="5">KCTC 23430</strain>
    </source>
</reference>
<feature type="region of interest" description="Disordered" evidence="3">
    <location>
        <begin position="243"/>
        <end position="265"/>
    </location>
</feature>
<evidence type="ECO:0000256" key="1">
    <source>
        <dbReference type="ARBA" id="ARBA00005771"/>
    </source>
</evidence>
<dbReference type="GO" id="GO:0008146">
    <property type="term" value="F:sulfotransferase activity"/>
    <property type="evidence" value="ECO:0007669"/>
    <property type="project" value="InterPro"/>
</dbReference>
<dbReference type="Pfam" id="PF00685">
    <property type="entry name" value="Sulfotransfer_1"/>
    <property type="match status" value="1"/>
</dbReference>
<dbReference type="AlphaFoldDB" id="A0A919CKD4"/>
<gene>
    <name evidence="5" type="ORF">GCM10007053_12910</name>
</gene>
<protein>
    <recommendedName>
        <fullName evidence="4">Sulfotransferase domain-containing protein</fullName>
    </recommendedName>
</protein>
<dbReference type="EMBL" id="BMYM01000001">
    <property type="protein sequence ID" value="GHD30773.1"/>
    <property type="molecule type" value="Genomic_DNA"/>
</dbReference>
<evidence type="ECO:0000259" key="4">
    <source>
        <dbReference type="Pfam" id="PF00685"/>
    </source>
</evidence>
<proteinExistence type="inferred from homology"/>
<evidence type="ECO:0000256" key="2">
    <source>
        <dbReference type="ARBA" id="ARBA00022679"/>
    </source>
</evidence>
<organism evidence="5 6">
    <name type="scientific">Parahalioglobus pacificus</name>
    <dbReference type="NCBI Taxonomy" id="930806"/>
    <lineage>
        <taxon>Bacteria</taxon>
        <taxon>Pseudomonadati</taxon>
        <taxon>Pseudomonadota</taxon>
        <taxon>Gammaproteobacteria</taxon>
        <taxon>Cellvibrionales</taxon>
        <taxon>Halieaceae</taxon>
        <taxon>Parahalioglobus</taxon>
    </lineage>
</organism>
<dbReference type="InterPro" id="IPR027417">
    <property type="entry name" value="P-loop_NTPase"/>
</dbReference>
<keyword evidence="6" id="KW-1185">Reference proteome</keyword>
<keyword evidence="2" id="KW-0808">Transferase</keyword>
<dbReference type="SUPFAM" id="SSF52540">
    <property type="entry name" value="P-loop containing nucleoside triphosphate hydrolases"/>
    <property type="match status" value="1"/>
</dbReference>
<feature type="domain" description="Sulfotransferase" evidence="4">
    <location>
        <begin position="38"/>
        <end position="277"/>
    </location>
</feature>
<dbReference type="RefSeq" id="WP_189476395.1">
    <property type="nucleotide sequence ID" value="NZ_BMYM01000001.1"/>
</dbReference>
<comment type="caution">
    <text evidence="5">The sequence shown here is derived from an EMBL/GenBank/DDBJ whole genome shotgun (WGS) entry which is preliminary data.</text>
</comment>
<evidence type="ECO:0000313" key="6">
    <source>
        <dbReference type="Proteomes" id="UP000644693"/>
    </source>
</evidence>
<dbReference type="Proteomes" id="UP000644693">
    <property type="component" value="Unassembled WGS sequence"/>
</dbReference>
<accession>A0A919CKD4</accession>